<sequence length="525" mass="54724">MKKRVAVIGSSGGNLYNLGGKDPFGLIKEIQMQLDAADMELAYVQFIAASTSMDQAKPSTPAKLIVLENGQLNVVYEGKLEDVNKRARDFDKVLAEQIENGEIDALILVSADPKGINSEAIKAGAKKGIPAVGTGGTSCGIARSMGLNVVAASGTTGSTNRTRAVSYTAGLANYWKTKYKPVIGSLKKEDVSEENPFKRINFRGIMVTSLPAFIAMAITIALSRVPGLSMFNEVFETMINALPVVVSVVAAKQVSGFDEVGIVAGVVAGALSTKGGVLGGLLGGIAAGVAVPYIVSFSVKRNFPATTVNILSGGLSGLLSGLVMYFGFSPIAFAAGNGVRLLIQAALNYNPIIAGAVAGLLIWPAIIGGVYHAAILPIILLEMEKYGNSFLGAIDAIGLVVTAAGITLANIVYPRTKADRVAAAPGFFVLMAFGTFVEAAYPFMFADKLVFATALISATLGGAVAGFFNARGMGYVPILVAPFMSNNPTGFILSMLTAFVIAFVLTAMANRLHKNKSTENKAEVQ</sequence>
<keyword evidence="3" id="KW-1185">Reference proteome</keyword>
<reference evidence="2" key="1">
    <citation type="journal article" date="2016" name="Genome Announc.">
        <title>Draft Genome Sequence of the Syntrophic Lactate-Degrading Bacterium Tepidanaerobacter syntrophicus JLT.</title>
        <authorList>
            <person name="Matsuura N."/>
            <person name="Ohashi A."/>
            <person name="Tourlousse D.M."/>
            <person name="Sekiguchi Y."/>
        </authorList>
    </citation>
    <scope>NUCLEOTIDE SEQUENCE [LARGE SCALE GENOMIC DNA]</scope>
    <source>
        <strain evidence="2">JL</strain>
    </source>
</reference>
<feature type="transmembrane region" description="Helical" evidence="1">
    <location>
        <begin position="205"/>
        <end position="225"/>
    </location>
</feature>
<keyword evidence="1" id="KW-0472">Membrane</keyword>
<gene>
    <name evidence="2" type="ORF">TSYNT_34</name>
</gene>
<dbReference type="EMBL" id="DF976997">
    <property type="protein sequence ID" value="GAQ24173.1"/>
    <property type="molecule type" value="Genomic_DNA"/>
</dbReference>
<dbReference type="OrthoDB" id="6594574at2"/>
<keyword evidence="2" id="KW-0808">Transferase</keyword>
<proteinExistence type="predicted"/>
<evidence type="ECO:0000256" key="1">
    <source>
        <dbReference type="SAM" id="Phobius"/>
    </source>
</evidence>
<accession>A0A0U9HC10</accession>
<keyword evidence="1" id="KW-1133">Transmembrane helix</keyword>
<dbReference type="PANTHER" id="PTHR30175">
    <property type="entry name" value="PHOSPHOTRANSFERASE SYSTEM TRANSPORT PROTEIN"/>
    <property type="match status" value="1"/>
</dbReference>
<feature type="transmembrane region" description="Helical" evidence="1">
    <location>
        <begin position="420"/>
        <end position="437"/>
    </location>
</feature>
<dbReference type="InterPro" id="IPR050558">
    <property type="entry name" value="PTS_Sugar-Specific_Components"/>
</dbReference>
<dbReference type="PANTHER" id="PTHR30175:SF1">
    <property type="entry name" value="PTS SYSTEM ARBUTIN-, CELLOBIOSE-, AND SALICIN-SPECIFIC EIIBC COMPONENT-RELATED"/>
    <property type="match status" value="1"/>
</dbReference>
<feature type="transmembrane region" description="Helical" evidence="1">
    <location>
        <begin position="490"/>
        <end position="509"/>
    </location>
</feature>
<feature type="transmembrane region" description="Helical" evidence="1">
    <location>
        <begin position="449"/>
        <end position="470"/>
    </location>
</feature>
<keyword evidence="1" id="KW-0812">Transmembrane</keyword>
<dbReference type="GO" id="GO:0015771">
    <property type="term" value="P:trehalose transport"/>
    <property type="evidence" value="ECO:0007669"/>
    <property type="project" value="TreeGrafter"/>
</dbReference>
<dbReference type="RefSeq" id="WP_059031286.1">
    <property type="nucleotide sequence ID" value="NZ_BSDN01000015.1"/>
</dbReference>
<feature type="transmembrane region" description="Helical" evidence="1">
    <location>
        <begin position="393"/>
        <end position="414"/>
    </location>
</feature>
<protein>
    <submittedName>
        <fullName evidence="2">Phosphotransferase system IIC components, glucose/maltose/N-acetylglucosamine-specific</fullName>
    </submittedName>
</protein>
<feature type="transmembrane region" description="Helical" evidence="1">
    <location>
        <begin position="277"/>
        <end position="296"/>
    </location>
</feature>
<dbReference type="AlphaFoldDB" id="A0A0U9HC10"/>
<dbReference type="GO" id="GO:0090589">
    <property type="term" value="F:protein-phosphocysteine-trehalose phosphotransferase system transporter activity"/>
    <property type="evidence" value="ECO:0007669"/>
    <property type="project" value="TreeGrafter"/>
</dbReference>
<feature type="transmembrane region" description="Helical" evidence="1">
    <location>
        <begin position="308"/>
        <end position="332"/>
    </location>
</feature>
<dbReference type="GO" id="GO:0005886">
    <property type="term" value="C:plasma membrane"/>
    <property type="evidence" value="ECO:0007669"/>
    <property type="project" value="TreeGrafter"/>
</dbReference>
<dbReference type="Proteomes" id="UP000062160">
    <property type="component" value="Unassembled WGS sequence"/>
</dbReference>
<name>A0A0U9HC10_9FIRM</name>
<dbReference type="STRING" id="224999.GCA_001485475_00154"/>
<evidence type="ECO:0000313" key="2">
    <source>
        <dbReference type="EMBL" id="GAQ24173.1"/>
    </source>
</evidence>
<feature type="transmembrane region" description="Helical" evidence="1">
    <location>
        <begin position="352"/>
        <end position="381"/>
    </location>
</feature>
<evidence type="ECO:0000313" key="3">
    <source>
        <dbReference type="Proteomes" id="UP000062160"/>
    </source>
</evidence>
<dbReference type="GO" id="GO:0009401">
    <property type="term" value="P:phosphoenolpyruvate-dependent sugar phosphotransferase system"/>
    <property type="evidence" value="ECO:0007669"/>
    <property type="project" value="TreeGrafter"/>
</dbReference>
<organism evidence="2">
    <name type="scientific">Tepidanaerobacter syntrophicus</name>
    <dbReference type="NCBI Taxonomy" id="224999"/>
    <lineage>
        <taxon>Bacteria</taxon>
        <taxon>Bacillati</taxon>
        <taxon>Bacillota</taxon>
        <taxon>Clostridia</taxon>
        <taxon>Thermosediminibacterales</taxon>
        <taxon>Tepidanaerobacteraceae</taxon>
        <taxon>Tepidanaerobacter</taxon>
    </lineage>
</organism>